<keyword evidence="2" id="KW-1185">Reference proteome</keyword>
<evidence type="ECO:0000313" key="1">
    <source>
        <dbReference type="EMBL" id="KAK7433476.1"/>
    </source>
</evidence>
<evidence type="ECO:0000313" key="2">
    <source>
        <dbReference type="Proteomes" id="UP001498398"/>
    </source>
</evidence>
<gene>
    <name evidence="1" type="ORF">VKT23_020770</name>
</gene>
<name>A0ABR1IIC7_9AGAR</name>
<proteinExistence type="predicted"/>
<organism evidence="1 2">
    <name type="scientific">Marasmiellus scandens</name>
    <dbReference type="NCBI Taxonomy" id="2682957"/>
    <lineage>
        <taxon>Eukaryota</taxon>
        <taxon>Fungi</taxon>
        <taxon>Dikarya</taxon>
        <taxon>Basidiomycota</taxon>
        <taxon>Agaricomycotina</taxon>
        <taxon>Agaricomycetes</taxon>
        <taxon>Agaricomycetidae</taxon>
        <taxon>Agaricales</taxon>
        <taxon>Marasmiineae</taxon>
        <taxon>Omphalotaceae</taxon>
        <taxon>Marasmiellus</taxon>
    </lineage>
</organism>
<sequence>MLHNVGDVREAEPMLAVIDHWVSRGSHFVECQLNREEGSGVPAFKIIGIFST</sequence>
<dbReference type="Proteomes" id="UP001498398">
    <property type="component" value="Unassembled WGS sequence"/>
</dbReference>
<dbReference type="EMBL" id="JBANRG010000159">
    <property type="protein sequence ID" value="KAK7433476.1"/>
    <property type="molecule type" value="Genomic_DNA"/>
</dbReference>
<comment type="caution">
    <text evidence="1">The sequence shown here is derived from an EMBL/GenBank/DDBJ whole genome shotgun (WGS) entry which is preliminary data.</text>
</comment>
<reference evidence="1 2" key="1">
    <citation type="submission" date="2024-01" db="EMBL/GenBank/DDBJ databases">
        <title>A draft genome for the cacao thread blight pathogen Marasmiellus scandens.</title>
        <authorList>
            <person name="Baruah I.K."/>
            <person name="Leung J."/>
            <person name="Bukari Y."/>
            <person name="Amoako-Attah I."/>
            <person name="Meinhardt L.W."/>
            <person name="Bailey B.A."/>
            <person name="Cohen S.P."/>
        </authorList>
    </citation>
    <scope>NUCLEOTIDE SEQUENCE [LARGE SCALE GENOMIC DNA]</scope>
    <source>
        <strain evidence="1 2">GH-19</strain>
    </source>
</reference>
<protein>
    <submittedName>
        <fullName evidence="1">Uncharacterized protein</fullName>
    </submittedName>
</protein>
<accession>A0ABR1IIC7</accession>